<dbReference type="GO" id="GO:0044594">
    <property type="term" value="F:17-beta-hydroxysteroid dehydrogenase (NAD+) activity"/>
    <property type="evidence" value="ECO:0007669"/>
    <property type="project" value="TreeGrafter"/>
</dbReference>
<protein>
    <submittedName>
        <fullName evidence="3">MaoC like domain-containing protein</fullName>
    </submittedName>
</protein>
<accession>A0AAD4NGR1</accession>
<name>A0AAD4NGR1_9BILA</name>
<dbReference type="GO" id="GO:0018812">
    <property type="term" value="F:3-hydroxyacyl-CoA dehydratase activity"/>
    <property type="evidence" value="ECO:0007669"/>
    <property type="project" value="UniProtKB-ARBA"/>
</dbReference>
<dbReference type="GO" id="GO:0005777">
    <property type="term" value="C:peroxisome"/>
    <property type="evidence" value="ECO:0007669"/>
    <property type="project" value="TreeGrafter"/>
</dbReference>
<gene>
    <name evidence="3" type="ORF">DdX_00288</name>
</gene>
<evidence type="ECO:0000259" key="2">
    <source>
        <dbReference type="Pfam" id="PF22622"/>
    </source>
</evidence>
<dbReference type="InterPro" id="IPR054357">
    <property type="entry name" value="MFE-2_N"/>
</dbReference>
<evidence type="ECO:0000313" key="4">
    <source>
        <dbReference type="Proteomes" id="UP001201812"/>
    </source>
</evidence>
<dbReference type="GO" id="GO:0006635">
    <property type="term" value="P:fatty acid beta-oxidation"/>
    <property type="evidence" value="ECO:0007669"/>
    <property type="project" value="TreeGrafter"/>
</dbReference>
<feature type="domain" description="Peroxisomal multifunctional enzyme type 2-like N-terminal" evidence="2">
    <location>
        <begin position="16"/>
        <end position="139"/>
    </location>
</feature>
<proteinExistence type="predicted"/>
<dbReference type="InterPro" id="IPR002539">
    <property type="entry name" value="MaoC-like_dom"/>
</dbReference>
<dbReference type="AlphaFoldDB" id="A0AAD4NGR1"/>
<organism evidence="3 4">
    <name type="scientific">Ditylenchus destructor</name>
    <dbReference type="NCBI Taxonomy" id="166010"/>
    <lineage>
        <taxon>Eukaryota</taxon>
        <taxon>Metazoa</taxon>
        <taxon>Ecdysozoa</taxon>
        <taxon>Nematoda</taxon>
        <taxon>Chromadorea</taxon>
        <taxon>Rhabditida</taxon>
        <taxon>Tylenchina</taxon>
        <taxon>Tylenchomorpha</taxon>
        <taxon>Sphaerularioidea</taxon>
        <taxon>Anguinidae</taxon>
        <taxon>Anguininae</taxon>
        <taxon>Ditylenchus</taxon>
    </lineage>
</organism>
<dbReference type="InterPro" id="IPR029069">
    <property type="entry name" value="HotDog_dom_sf"/>
</dbReference>
<evidence type="ECO:0000313" key="3">
    <source>
        <dbReference type="EMBL" id="KAI1728132.1"/>
    </source>
</evidence>
<dbReference type="PANTHER" id="PTHR13078:SF56">
    <property type="entry name" value="PEROXISOMAL MULTIFUNCTIONAL ENZYME TYPE 2"/>
    <property type="match status" value="1"/>
</dbReference>
<comment type="caution">
    <text evidence="3">The sequence shown here is derived from an EMBL/GenBank/DDBJ whole genome shotgun (WGS) entry which is preliminary data.</text>
</comment>
<dbReference type="CDD" id="cd03448">
    <property type="entry name" value="HDE_HSD"/>
    <property type="match status" value="1"/>
</dbReference>
<dbReference type="Pfam" id="PF22622">
    <property type="entry name" value="MFE-2_hydrat-2_N"/>
    <property type="match status" value="1"/>
</dbReference>
<dbReference type="SUPFAM" id="SSF54637">
    <property type="entry name" value="Thioesterase/thiol ester dehydrase-isomerase"/>
    <property type="match status" value="2"/>
</dbReference>
<reference evidence="3" key="1">
    <citation type="submission" date="2022-01" db="EMBL/GenBank/DDBJ databases">
        <title>Genome Sequence Resource for Two Populations of Ditylenchus destructor, the Migratory Endoparasitic Phytonematode.</title>
        <authorList>
            <person name="Zhang H."/>
            <person name="Lin R."/>
            <person name="Xie B."/>
        </authorList>
    </citation>
    <scope>NUCLEOTIDE SEQUENCE</scope>
    <source>
        <strain evidence="3">BazhouSP</strain>
    </source>
</reference>
<feature type="domain" description="MaoC-like" evidence="1">
    <location>
        <begin position="164"/>
        <end position="273"/>
    </location>
</feature>
<sequence length="292" mass="32561">MNPEKAKQFRPPPIIFRYDEQNAILYALSIGCTVKEDFHFLYEKHEQFQVFPMYVVAFALMANPLGNWPGVYFELDKSVHGEQIIEIFAPLPPQGEIKAETRVLDILDKGQSAVVISEVVLFNNETGRKLADVQFTFFQSNAGGFGGQRTSAIVTPPPSLPTNAPLMVIEDTIGQEQAALYRLGGFDVNPLHIDPKFAGKAGFKQPILHGLCTLGIVTKRILRLFGDNNGSNFRAVRVRFSAPVFVGQTLATELWNEGTRILFKTTEKYSGKVVLSNGYIDLHNCLPKAERK</sequence>
<dbReference type="PROSITE" id="PS51257">
    <property type="entry name" value="PROKAR_LIPOPROTEIN"/>
    <property type="match status" value="1"/>
</dbReference>
<dbReference type="GO" id="GO:0003857">
    <property type="term" value="F:(3S)-3-hydroxyacyl-CoA dehydrogenase (NAD+) activity"/>
    <property type="evidence" value="ECO:0007669"/>
    <property type="project" value="TreeGrafter"/>
</dbReference>
<dbReference type="Gene3D" id="3.10.129.10">
    <property type="entry name" value="Hotdog Thioesterase"/>
    <property type="match status" value="1"/>
</dbReference>
<dbReference type="PANTHER" id="PTHR13078">
    <property type="entry name" value="PEROXISOMAL MULTIFUNCTIONAL ENZYME TYPE 2-RELATED"/>
    <property type="match status" value="1"/>
</dbReference>
<evidence type="ECO:0000259" key="1">
    <source>
        <dbReference type="Pfam" id="PF01575"/>
    </source>
</evidence>
<dbReference type="EMBL" id="JAKKPZ010000001">
    <property type="protein sequence ID" value="KAI1728132.1"/>
    <property type="molecule type" value="Genomic_DNA"/>
</dbReference>
<dbReference type="Proteomes" id="UP001201812">
    <property type="component" value="Unassembled WGS sequence"/>
</dbReference>
<keyword evidence="4" id="KW-1185">Reference proteome</keyword>
<dbReference type="Pfam" id="PF01575">
    <property type="entry name" value="MaoC_dehydratas"/>
    <property type="match status" value="1"/>
</dbReference>